<proteinExistence type="inferred from homology"/>
<evidence type="ECO:0000256" key="1">
    <source>
        <dbReference type="ARBA" id="ARBA00007435"/>
    </source>
</evidence>
<gene>
    <name evidence="3" type="ORF">A2257_00165</name>
</gene>
<dbReference type="PANTHER" id="PTHR34477">
    <property type="entry name" value="UPF0213 PROTEIN YHBQ"/>
    <property type="match status" value="1"/>
</dbReference>
<dbReference type="EMBL" id="MFGA01000019">
    <property type="protein sequence ID" value="OGF20885.1"/>
    <property type="molecule type" value="Genomic_DNA"/>
</dbReference>
<feature type="domain" description="GIY-YIG" evidence="2">
    <location>
        <begin position="1"/>
        <end position="75"/>
    </location>
</feature>
<dbReference type="AlphaFoldDB" id="A0A1F5S2I4"/>
<dbReference type="SUPFAM" id="SSF82771">
    <property type="entry name" value="GIY-YIG endonuclease"/>
    <property type="match status" value="1"/>
</dbReference>
<sequence>MFYVYIIQNLKNNLYIGFTGDLSNRIKEHQRGECYTTKRLTGPWNLIYCEGCLDDTDAKKRERFLKTSKGREFIKNRLKYYLKINEKKLCVFHEDK</sequence>
<evidence type="ECO:0000313" key="3">
    <source>
        <dbReference type="EMBL" id="OGF20885.1"/>
    </source>
</evidence>
<evidence type="ECO:0000259" key="2">
    <source>
        <dbReference type="PROSITE" id="PS50164"/>
    </source>
</evidence>
<dbReference type="Proteomes" id="UP000177407">
    <property type="component" value="Unassembled WGS sequence"/>
</dbReference>
<comment type="similarity">
    <text evidence="1">Belongs to the UPF0213 family.</text>
</comment>
<protein>
    <recommendedName>
        <fullName evidence="2">GIY-YIG domain-containing protein</fullName>
    </recommendedName>
</protein>
<dbReference type="InterPro" id="IPR000305">
    <property type="entry name" value="GIY-YIG_endonuc"/>
</dbReference>
<comment type="caution">
    <text evidence="3">The sequence shown here is derived from an EMBL/GenBank/DDBJ whole genome shotgun (WGS) entry which is preliminary data.</text>
</comment>
<accession>A0A1F5S2I4</accession>
<dbReference type="Pfam" id="PF01541">
    <property type="entry name" value="GIY-YIG"/>
    <property type="match status" value="1"/>
</dbReference>
<reference evidence="3 4" key="1">
    <citation type="journal article" date="2016" name="Nat. Commun.">
        <title>Thousands of microbial genomes shed light on interconnected biogeochemical processes in an aquifer system.</title>
        <authorList>
            <person name="Anantharaman K."/>
            <person name="Brown C.T."/>
            <person name="Hug L.A."/>
            <person name="Sharon I."/>
            <person name="Castelle C.J."/>
            <person name="Probst A.J."/>
            <person name="Thomas B.C."/>
            <person name="Singh A."/>
            <person name="Wilkins M.J."/>
            <person name="Karaoz U."/>
            <person name="Brodie E.L."/>
            <person name="Williams K.H."/>
            <person name="Hubbard S.S."/>
            <person name="Banfield J.F."/>
        </authorList>
    </citation>
    <scope>NUCLEOTIDE SEQUENCE [LARGE SCALE GENOMIC DNA]</scope>
</reference>
<dbReference type="PANTHER" id="PTHR34477:SF1">
    <property type="entry name" value="UPF0213 PROTEIN YHBQ"/>
    <property type="match status" value="1"/>
</dbReference>
<name>A0A1F5S2I4_9BACT</name>
<dbReference type="Gene3D" id="3.40.1440.10">
    <property type="entry name" value="GIY-YIG endonuclease"/>
    <property type="match status" value="1"/>
</dbReference>
<organism evidence="3 4">
    <name type="scientific">Candidatus Falkowbacteria bacterium RIFOXYA2_FULL_38_12</name>
    <dbReference type="NCBI Taxonomy" id="1797993"/>
    <lineage>
        <taxon>Bacteria</taxon>
        <taxon>Candidatus Falkowiibacteriota</taxon>
    </lineage>
</organism>
<dbReference type="InterPro" id="IPR035901">
    <property type="entry name" value="GIY-YIG_endonuc_sf"/>
</dbReference>
<dbReference type="PROSITE" id="PS50164">
    <property type="entry name" value="GIY_YIG"/>
    <property type="match status" value="1"/>
</dbReference>
<dbReference type="InterPro" id="IPR050190">
    <property type="entry name" value="UPF0213_domain"/>
</dbReference>
<evidence type="ECO:0000313" key="4">
    <source>
        <dbReference type="Proteomes" id="UP000177407"/>
    </source>
</evidence>